<accession>A0A369UJ79</accession>
<comment type="caution">
    <text evidence="1">The sequence shown here is derived from an EMBL/GenBank/DDBJ whole genome shotgun (WGS) entry which is preliminary data.</text>
</comment>
<gene>
    <name evidence="1" type="ORF">DVJ77_20595</name>
</gene>
<dbReference type="AlphaFoldDB" id="A0A369UJ79"/>
<proteinExistence type="predicted"/>
<dbReference type="Proteomes" id="UP000253782">
    <property type="component" value="Unassembled WGS sequence"/>
</dbReference>
<reference evidence="1 2" key="1">
    <citation type="submission" date="2018-07" db="EMBL/GenBank/DDBJ databases">
        <title>Dyella tabacisoli L4-6T, whole genome shotgun sequence.</title>
        <authorList>
            <person name="Zhou X.-K."/>
            <person name="Li W.-J."/>
            <person name="Duan Y.-Q."/>
        </authorList>
    </citation>
    <scope>NUCLEOTIDE SEQUENCE [LARGE SCALE GENOMIC DNA]</scope>
    <source>
        <strain evidence="1 2">L4-6</strain>
    </source>
</reference>
<dbReference type="EMBL" id="QQAH01000025">
    <property type="protein sequence ID" value="RDD79778.1"/>
    <property type="molecule type" value="Genomic_DNA"/>
</dbReference>
<sequence length="97" mass="11209">MIGIYKDQRLAELIDAYDSGLYQKQEVISVCIDLLADEATRDDLWLQLPDWISSAIQHRLANFDQSEELVTFGRADPAAVKNEMIRLKQWIQASQRK</sequence>
<evidence type="ECO:0000313" key="1">
    <source>
        <dbReference type="EMBL" id="RDD79778.1"/>
    </source>
</evidence>
<dbReference type="RefSeq" id="WP_114847419.1">
    <property type="nucleotide sequence ID" value="NZ_JBHSPE010000016.1"/>
</dbReference>
<organism evidence="1 2">
    <name type="scientific">Dyella tabacisoli</name>
    <dbReference type="NCBI Taxonomy" id="2282381"/>
    <lineage>
        <taxon>Bacteria</taxon>
        <taxon>Pseudomonadati</taxon>
        <taxon>Pseudomonadota</taxon>
        <taxon>Gammaproteobacteria</taxon>
        <taxon>Lysobacterales</taxon>
        <taxon>Rhodanobacteraceae</taxon>
        <taxon>Dyella</taxon>
    </lineage>
</organism>
<evidence type="ECO:0000313" key="2">
    <source>
        <dbReference type="Proteomes" id="UP000253782"/>
    </source>
</evidence>
<keyword evidence="2" id="KW-1185">Reference proteome</keyword>
<protein>
    <submittedName>
        <fullName evidence="1">Uncharacterized protein</fullName>
    </submittedName>
</protein>
<name>A0A369UJ79_9GAMM</name>